<organism evidence="2 3">
    <name type="scientific">Robiginitalea marina</name>
    <dbReference type="NCBI Taxonomy" id="2954105"/>
    <lineage>
        <taxon>Bacteria</taxon>
        <taxon>Pseudomonadati</taxon>
        <taxon>Bacteroidota</taxon>
        <taxon>Flavobacteriia</taxon>
        <taxon>Flavobacteriales</taxon>
        <taxon>Flavobacteriaceae</taxon>
        <taxon>Robiginitalea</taxon>
    </lineage>
</organism>
<sequence>MEKLLLVREGFLEAFRHWGNLILKKHFRAFSWFCFALWVLTLYAFLFGVTRGFAL</sequence>
<keyword evidence="1" id="KW-0472">Membrane</keyword>
<keyword evidence="1" id="KW-0812">Transmembrane</keyword>
<comment type="caution">
    <text evidence="2">The sequence shown here is derived from an EMBL/GenBank/DDBJ whole genome shotgun (WGS) entry which is preliminary data.</text>
</comment>
<name>A0ABT1AX71_9FLAO</name>
<evidence type="ECO:0000256" key="1">
    <source>
        <dbReference type="SAM" id="Phobius"/>
    </source>
</evidence>
<keyword evidence="1" id="KW-1133">Transmembrane helix</keyword>
<evidence type="ECO:0000313" key="2">
    <source>
        <dbReference type="EMBL" id="MCO5724215.1"/>
    </source>
</evidence>
<evidence type="ECO:0000313" key="3">
    <source>
        <dbReference type="Proteomes" id="UP001206312"/>
    </source>
</evidence>
<dbReference type="EMBL" id="JAMXIB010000003">
    <property type="protein sequence ID" value="MCO5724215.1"/>
    <property type="molecule type" value="Genomic_DNA"/>
</dbReference>
<feature type="transmembrane region" description="Helical" evidence="1">
    <location>
        <begin position="29"/>
        <end position="49"/>
    </location>
</feature>
<accession>A0ABT1AX71</accession>
<evidence type="ECO:0008006" key="4">
    <source>
        <dbReference type="Google" id="ProtNLM"/>
    </source>
</evidence>
<dbReference type="Proteomes" id="UP001206312">
    <property type="component" value="Unassembled WGS sequence"/>
</dbReference>
<dbReference type="InterPro" id="IPR046635">
    <property type="entry name" value="DUF6747"/>
</dbReference>
<keyword evidence="3" id="KW-1185">Reference proteome</keyword>
<dbReference type="RefSeq" id="WP_252740596.1">
    <property type="nucleotide sequence ID" value="NZ_JAMXIB010000003.1"/>
</dbReference>
<reference evidence="2 3" key="1">
    <citation type="submission" date="2022-06" db="EMBL/GenBank/DDBJ databases">
        <authorList>
            <person name="Xuan X."/>
        </authorList>
    </citation>
    <scope>NUCLEOTIDE SEQUENCE [LARGE SCALE GENOMIC DNA]</scope>
    <source>
        <strain evidence="2 3">2V75</strain>
    </source>
</reference>
<proteinExistence type="predicted"/>
<dbReference type="Pfam" id="PF20532">
    <property type="entry name" value="DUF6747"/>
    <property type="match status" value="1"/>
</dbReference>
<protein>
    <recommendedName>
        <fullName evidence="4">ABC transporter permease</fullName>
    </recommendedName>
</protein>
<gene>
    <name evidence="2" type="ORF">NG653_05075</name>
</gene>